<dbReference type="Gene3D" id="3.20.20.140">
    <property type="entry name" value="Metal-dependent hydrolases"/>
    <property type="match status" value="1"/>
</dbReference>
<dbReference type="CDD" id="cd01301">
    <property type="entry name" value="rDP_like"/>
    <property type="match status" value="1"/>
</dbReference>
<dbReference type="GO" id="GO:0070573">
    <property type="term" value="F:metallodipeptidase activity"/>
    <property type="evidence" value="ECO:0007669"/>
    <property type="project" value="InterPro"/>
</dbReference>
<dbReference type="InterPro" id="IPR008257">
    <property type="entry name" value="Pept_M19"/>
</dbReference>
<name>A0A1H9NZB1_9BACI</name>
<dbReference type="Pfam" id="PF01244">
    <property type="entry name" value="Peptidase_M19"/>
    <property type="match status" value="1"/>
</dbReference>
<dbReference type="InterPro" id="IPR032466">
    <property type="entry name" value="Metal_Hydrolase"/>
</dbReference>
<dbReference type="OrthoDB" id="9804920at2"/>
<dbReference type="Proteomes" id="UP000198571">
    <property type="component" value="Unassembled WGS sequence"/>
</dbReference>
<sequence length="306" mass="34143">MRVFDLHCDALLKLHEDRTLSFKDAPALNVNAERLAKGEIGLQVFAVFVEPYIPSDEKFQTALEQIDLFHTEIIAKHPEIKKITDWDDLRSLNENETGALLSLEGADAFGNDLTKLRTLYQLGVKSVGLTWNNANLCADGVGERRGAGLTELGFEVVRMNNEAKVWTDLSHLSERSFWDAAEAANYPVATHSNSKSVCPHRRNLDDKQAEAIFKKNGLIGVVYCPEFVKGEVAGVDDLIAHIDHFCALGGKRHVALGSDFDGISTFVKNLEHSGKYQNLINELQKRYSEETVRGFAYKNVLDQLPV</sequence>
<dbReference type="STRING" id="1601833.SAMN05518684_10175"/>
<dbReference type="AlphaFoldDB" id="A0A1H9NZB1"/>
<dbReference type="SUPFAM" id="SSF51556">
    <property type="entry name" value="Metallo-dependent hydrolases"/>
    <property type="match status" value="1"/>
</dbReference>
<gene>
    <name evidence="1" type="ORF">SAMN05518684_10175</name>
</gene>
<proteinExistence type="predicted"/>
<dbReference type="PANTHER" id="PTHR10443">
    <property type="entry name" value="MICROSOMAL DIPEPTIDASE"/>
    <property type="match status" value="1"/>
</dbReference>
<keyword evidence="2" id="KW-1185">Reference proteome</keyword>
<dbReference type="PANTHER" id="PTHR10443:SF12">
    <property type="entry name" value="DIPEPTIDASE"/>
    <property type="match status" value="1"/>
</dbReference>
<reference evidence="2" key="1">
    <citation type="submission" date="2016-10" db="EMBL/GenBank/DDBJ databases">
        <authorList>
            <person name="Varghese N."/>
            <person name="Submissions S."/>
        </authorList>
    </citation>
    <scope>NUCLEOTIDE SEQUENCE [LARGE SCALE GENOMIC DNA]</scope>
    <source>
        <strain evidence="2">S9</strain>
    </source>
</reference>
<accession>A0A1H9NZB1</accession>
<dbReference type="RefSeq" id="WP_093047030.1">
    <property type="nucleotide sequence ID" value="NZ_FOGT01000001.1"/>
</dbReference>
<dbReference type="EMBL" id="FOGT01000001">
    <property type="protein sequence ID" value="SER41268.1"/>
    <property type="molecule type" value="Genomic_DNA"/>
</dbReference>
<evidence type="ECO:0000313" key="2">
    <source>
        <dbReference type="Proteomes" id="UP000198571"/>
    </source>
</evidence>
<organism evidence="1 2">
    <name type="scientific">Salipaludibacillus aurantiacus</name>
    <dbReference type="NCBI Taxonomy" id="1601833"/>
    <lineage>
        <taxon>Bacteria</taxon>
        <taxon>Bacillati</taxon>
        <taxon>Bacillota</taxon>
        <taxon>Bacilli</taxon>
        <taxon>Bacillales</taxon>
        <taxon>Bacillaceae</taxon>
    </lineage>
</organism>
<dbReference type="GO" id="GO:0006508">
    <property type="term" value="P:proteolysis"/>
    <property type="evidence" value="ECO:0007669"/>
    <property type="project" value="InterPro"/>
</dbReference>
<dbReference type="PROSITE" id="PS51365">
    <property type="entry name" value="RENAL_DIPEPTIDASE_2"/>
    <property type="match status" value="1"/>
</dbReference>
<protein>
    <submittedName>
        <fullName evidence="1">Membrane dipeptidase</fullName>
    </submittedName>
</protein>
<evidence type="ECO:0000313" key="1">
    <source>
        <dbReference type="EMBL" id="SER41268.1"/>
    </source>
</evidence>